<evidence type="ECO:0000256" key="1">
    <source>
        <dbReference type="SAM" id="MobiDB-lite"/>
    </source>
</evidence>
<gene>
    <name evidence="2" type="ORF">DYI23_07640</name>
</gene>
<comment type="caution">
    <text evidence="2">The sequence shown here is derived from an EMBL/GenBank/DDBJ whole genome shotgun (WGS) entry which is preliminary data.</text>
</comment>
<proteinExistence type="predicted"/>
<name>A0A944CB87_9HYPH</name>
<dbReference type="AlphaFoldDB" id="A0A944CB87"/>
<feature type="region of interest" description="Disordered" evidence="1">
    <location>
        <begin position="29"/>
        <end position="69"/>
    </location>
</feature>
<sequence length="69" mass="7585">MNDAKNNTGKGERQAQLEEPLTVAEDVALEGGRSGGNLNRDIGTRDHLKRAFERPAGHTRVKKSDEVDQ</sequence>
<feature type="compositionally biased region" description="Basic and acidic residues" evidence="1">
    <location>
        <begin position="42"/>
        <end position="69"/>
    </location>
</feature>
<reference evidence="2" key="1">
    <citation type="submission" date="2018-08" db="EMBL/GenBank/DDBJ databases">
        <authorList>
            <person name="Jin W."/>
            <person name="Wang H."/>
            <person name="Yang Y."/>
            <person name="Li M."/>
            <person name="Liu J."/>
        </authorList>
    </citation>
    <scope>NUCLEOTIDE SEQUENCE</scope>
    <source>
        <strain evidence="2">AESS21</strain>
    </source>
</reference>
<feature type="region of interest" description="Disordered" evidence="1">
    <location>
        <begin position="1"/>
        <end position="20"/>
    </location>
</feature>
<accession>A0A944CB87</accession>
<protein>
    <submittedName>
        <fullName evidence="2">Uncharacterized protein</fullName>
    </submittedName>
</protein>
<reference evidence="2" key="2">
    <citation type="journal article" date="2021" name="Microorganisms">
        <title>Bacterial Dimethylsulfoniopropionate Biosynthesis in the East China Sea.</title>
        <authorList>
            <person name="Liu J."/>
            <person name="Zhang Y."/>
            <person name="Liu J."/>
            <person name="Zhong H."/>
            <person name="Williams B.T."/>
            <person name="Zheng Y."/>
            <person name="Curson A.R.J."/>
            <person name="Sun C."/>
            <person name="Sun H."/>
            <person name="Song D."/>
            <person name="Wagner Mackenzie B."/>
            <person name="Bermejo Martinez A."/>
            <person name="Todd J.D."/>
            <person name="Zhang X.H."/>
        </authorList>
    </citation>
    <scope>NUCLEOTIDE SEQUENCE</scope>
    <source>
        <strain evidence="2">AESS21</strain>
    </source>
</reference>
<organism evidence="2 3">
    <name type="scientific">Roseibium polysiphoniae</name>
    <dbReference type="NCBI Taxonomy" id="2571221"/>
    <lineage>
        <taxon>Bacteria</taxon>
        <taxon>Pseudomonadati</taxon>
        <taxon>Pseudomonadota</taxon>
        <taxon>Alphaproteobacteria</taxon>
        <taxon>Hyphomicrobiales</taxon>
        <taxon>Stappiaceae</taxon>
        <taxon>Roseibium</taxon>
    </lineage>
</organism>
<dbReference type="RefSeq" id="WP_213215586.1">
    <property type="nucleotide sequence ID" value="NZ_QTKU01000001.1"/>
</dbReference>
<evidence type="ECO:0000313" key="3">
    <source>
        <dbReference type="Proteomes" id="UP000705379"/>
    </source>
</evidence>
<evidence type="ECO:0000313" key="2">
    <source>
        <dbReference type="EMBL" id="MBS8260085.1"/>
    </source>
</evidence>
<dbReference type="EMBL" id="QTKU01000001">
    <property type="protein sequence ID" value="MBS8260085.1"/>
    <property type="molecule type" value="Genomic_DNA"/>
</dbReference>
<dbReference type="Proteomes" id="UP000705379">
    <property type="component" value="Unassembled WGS sequence"/>
</dbReference>